<dbReference type="AlphaFoldDB" id="A0A4C1VHW0"/>
<evidence type="ECO:0000313" key="2">
    <source>
        <dbReference type="EMBL" id="GBP37335.1"/>
    </source>
</evidence>
<accession>A0A4C1VHW0</accession>
<feature type="compositionally biased region" description="Basic and acidic residues" evidence="1">
    <location>
        <begin position="105"/>
        <end position="114"/>
    </location>
</feature>
<comment type="caution">
    <text evidence="2">The sequence shown here is derived from an EMBL/GenBank/DDBJ whole genome shotgun (WGS) entry which is preliminary data.</text>
</comment>
<dbReference type="EMBL" id="BGZK01000332">
    <property type="protein sequence ID" value="GBP37335.1"/>
    <property type="molecule type" value="Genomic_DNA"/>
</dbReference>
<proteinExistence type="predicted"/>
<reference evidence="2 3" key="1">
    <citation type="journal article" date="2019" name="Commun. Biol.">
        <title>The bagworm genome reveals a unique fibroin gene that provides high tensile strength.</title>
        <authorList>
            <person name="Kono N."/>
            <person name="Nakamura H."/>
            <person name="Ohtoshi R."/>
            <person name="Tomita M."/>
            <person name="Numata K."/>
            <person name="Arakawa K."/>
        </authorList>
    </citation>
    <scope>NUCLEOTIDE SEQUENCE [LARGE SCALE GENOMIC DNA]</scope>
</reference>
<name>A0A4C1VHW0_EUMVA</name>
<evidence type="ECO:0000256" key="1">
    <source>
        <dbReference type="SAM" id="MobiDB-lite"/>
    </source>
</evidence>
<protein>
    <submittedName>
        <fullName evidence="2">Uncharacterized protein</fullName>
    </submittedName>
</protein>
<keyword evidence="3" id="KW-1185">Reference proteome</keyword>
<dbReference type="Proteomes" id="UP000299102">
    <property type="component" value="Unassembled WGS sequence"/>
</dbReference>
<feature type="region of interest" description="Disordered" evidence="1">
    <location>
        <begin position="94"/>
        <end position="114"/>
    </location>
</feature>
<gene>
    <name evidence="2" type="ORF">EVAR_22795_1</name>
</gene>
<evidence type="ECO:0000313" key="3">
    <source>
        <dbReference type="Proteomes" id="UP000299102"/>
    </source>
</evidence>
<organism evidence="2 3">
    <name type="scientific">Eumeta variegata</name>
    <name type="common">Bagworm moth</name>
    <name type="synonym">Eumeta japonica</name>
    <dbReference type="NCBI Taxonomy" id="151549"/>
    <lineage>
        <taxon>Eukaryota</taxon>
        <taxon>Metazoa</taxon>
        <taxon>Ecdysozoa</taxon>
        <taxon>Arthropoda</taxon>
        <taxon>Hexapoda</taxon>
        <taxon>Insecta</taxon>
        <taxon>Pterygota</taxon>
        <taxon>Neoptera</taxon>
        <taxon>Endopterygota</taxon>
        <taxon>Lepidoptera</taxon>
        <taxon>Glossata</taxon>
        <taxon>Ditrysia</taxon>
        <taxon>Tineoidea</taxon>
        <taxon>Psychidae</taxon>
        <taxon>Oiketicinae</taxon>
        <taxon>Eumeta</taxon>
    </lineage>
</organism>
<sequence length="114" mass="12295">MSEIFAICLFTAYNEAFASDSKSLRFALRSDNTFLDKFPISLSGLDVQLVKSLEKNHHTLESPSPLSAGAGGRRLATTFAAHISAAQFVHISTGRAGGRGHRSLSARDKSTEKI</sequence>